<reference evidence="1 2" key="1">
    <citation type="submission" date="2017-11" db="EMBL/GenBank/DDBJ databases">
        <title>Complete genome sequence of Streptomyces lavendulae subsp. lavendulae CCM 3239 (formerly 'Streptomyces aureofaciens CCM 3239'), the producer of the angucycline-type antibiotic auricin.</title>
        <authorList>
            <person name="Busche T."/>
            <person name="Novakova R."/>
            <person name="Al'Dilaimi A."/>
            <person name="Homerova D."/>
            <person name="Feckova L."/>
            <person name="Rezuchova B."/>
            <person name="Mingyar E."/>
            <person name="Csolleiova D."/>
            <person name="Bekeova C."/>
            <person name="Winkler A."/>
            <person name="Sevcikova B."/>
            <person name="Kalinowski J."/>
            <person name="Kormanec J."/>
            <person name="Ruckert C."/>
        </authorList>
    </citation>
    <scope>NUCLEOTIDE SEQUENCE [LARGE SCALE GENOMIC DNA]</scope>
    <source>
        <strain evidence="1 2">CCM 3239</strain>
    </source>
</reference>
<protein>
    <submittedName>
        <fullName evidence="1">Uncharacterized protein</fullName>
    </submittedName>
</protein>
<evidence type="ECO:0000313" key="2">
    <source>
        <dbReference type="Proteomes" id="UP000231791"/>
    </source>
</evidence>
<dbReference type="AlphaFoldDB" id="A0A2K8P8W9"/>
<gene>
    <name evidence="1" type="ORF">SLAV_03250</name>
</gene>
<accession>A0A2K8P8W9</accession>
<dbReference type="Proteomes" id="UP000231791">
    <property type="component" value="Chromosome"/>
</dbReference>
<name>A0A2K8P8W9_STRLA</name>
<dbReference type="KEGG" id="slx:SLAV_03250"/>
<dbReference type="RefSeq" id="WP_051840720.1">
    <property type="nucleotide sequence ID" value="NZ_CP024985.1"/>
</dbReference>
<organism evidence="1 2">
    <name type="scientific">Streptomyces lavendulae subsp. lavendulae</name>
    <dbReference type="NCBI Taxonomy" id="58340"/>
    <lineage>
        <taxon>Bacteria</taxon>
        <taxon>Bacillati</taxon>
        <taxon>Actinomycetota</taxon>
        <taxon>Actinomycetes</taxon>
        <taxon>Kitasatosporales</taxon>
        <taxon>Streptomycetaceae</taxon>
        <taxon>Streptomyces</taxon>
    </lineage>
</organism>
<dbReference type="EMBL" id="CP024985">
    <property type="protein sequence ID" value="ATZ22560.1"/>
    <property type="molecule type" value="Genomic_DNA"/>
</dbReference>
<dbReference type="OrthoDB" id="4641698at2"/>
<keyword evidence="2" id="KW-1185">Reference proteome</keyword>
<proteinExistence type="predicted"/>
<dbReference type="GeneID" id="49381799"/>
<evidence type="ECO:0000313" key="1">
    <source>
        <dbReference type="EMBL" id="ATZ22560.1"/>
    </source>
</evidence>
<sequence length="299" mass="32053">MANPEQSGRAQDTPSAPWRVGVVEYRQATGLPPYERRRAGKARPLASSRDGLHIHGAVGRVTCADGAGHTLWTHRCTGRPNAAHVSGDRVLVTTDSLDYTPWGHLGPALLLDLADGARIAELRGKRGAAVGGGRFLLGLEGYDAFDTRQYDRDASLVDSWRSYGHYVIGTGIRVVETDRGLPAGSRVVRLLPGGVIERGPRLSGPSAARPVVLEDGTILVLDAGVLRAVDRRLGATVLAELLPATAEEDPRRTVSLRREGGNVTAVIAEPRPGQPNRYTVHTWTIALHPPRTPPRPSNG</sequence>